<evidence type="ECO:0000313" key="4">
    <source>
        <dbReference type="EMBL" id="CAK9888332.1"/>
    </source>
</evidence>
<dbReference type="Pfam" id="PF00486">
    <property type="entry name" value="Trans_reg_C"/>
    <property type="match status" value="1"/>
</dbReference>
<evidence type="ECO:0000259" key="3">
    <source>
        <dbReference type="PROSITE" id="PS51755"/>
    </source>
</evidence>
<dbReference type="PROSITE" id="PS51755">
    <property type="entry name" value="OMPR_PHOB"/>
    <property type="match status" value="1"/>
</dbReference>
<evidence type="ECO:0000256" key="2">
    <source>
        <dbReference type="PROSITE-ProRule" id="PRU01091"/>
    </source>
</evidence>
<dbReference type="EMBL" id="CABVHG010000005">
    <property type="protein sequence ID" value="VVM58891.1"/>
    <property type="molecule type" value="Genomic_DNA"/>
</dbReference>
<dbReference type="EMBL" id="OZ024668">
    <property type="protein sequence ID" value="CAK9888332.1"/>
    <property type="molecule type" value="Genomic_DNA"/>
</dbReference>
<proteinExistence type="predicted"/>
<dbReference type="GO" id="GO:0000160">
    <property type="term" value="P:phosphorelay signal transduction system"/>
    <property type="evidence" value="ECO:0007669"/>
    <property type="project" value="InterPro"/>
</dbReference>
<dbReference type="GO" id="GO:0003677">
    <property type="term" value="F:DNA binding"/>
    <property type="evidence" value="ECO:0007669"/>
    <property type="project" value="UniProtKB-UniRule"/>
</dbReference>
<dbReference type="CDD" id="cd00383">
    <property type="entry name" value="trans_reg_C"/>
    <property type="match status" value="1"/>
</dbReference>
<name>A0A5E6QTW0_PSEFL</name>
<dbReference type="InterPro" id="IPR001867">
    <property type="entry name" value="OmpR/PhoB-type_DNA-bd"/>
</dbReference>
<organism evidence="5">
    <name type="scientific">Pseudomonas fluorescens</name>
    <dbReference type="NCBI Taxonomy" id="294"/>
    <lineage>
        <taxon>Bacteria</taxon>
        <taxon>Pseudomonadati</taxon>
        <taxon>Pseudomonadota</taxon>
        <taxon>Gammaproteobacteria</taxon>
        <taxon>Pseudomonadales</taxon>
        <taxon>Pseudomonadaceae</taxon>
        <taxon>Pseudomonas</taxon>
    </lineage>
</organism>
<dbReference type="Proteomes" id="UP000326595">
    <property type="component" value="Chromosome"/>
</dbReference>
<sequence length="256" mass="28629">MTAFYHVPTNITYVFEHWRLCPDGVLWHDQCGQHLPPKERQVLRLLLANAGTLMSKDSLLDAVWPGLDTAEESLTRCICVLRKLLKERRGLIVTVYGRGYRFNGQVRGIPSEPVTRPALPTLAILPLRGGMPVEMLVLNETIKCLLRNALRQRVELLSLSVASLCATPLEALDLIECLAPGHYLCGCCVDSDGVYQLAVELVRGHDHRVIDCALFTGCQQQVLGQLLDFLEAHFPLLATDGWQSSDSHQDRLRQLP</sequence>
<dbReference type="InterPro" id="IPR036388">
    <property type="entry name" value="WH-like_DNA-bd_sf"/>
</dbReference>
<reference evidence="5" key="1">
    <citation type="submission" date="2019-09" db="EMBL/GenBank/DDBJ databases">
        <authorList>
            <person name="Chandra G."/>
            <person name="Truman W A."/>
        </authorList>
    </citation>
    <scope>NUCLEOTIDE SEQUENCE [LARGE SCALE GENOMIC DNA]</scope>
    <source>
        <strain evidence="5">PS652</strain>
    </source>
</reference>
<dbReference type="AlphaFoldDB" id="A0A5E6QTW0"/>
<feature type="domain" description="OmpR/PhoB-type" evidence="3">
    <location>
        <begin position="10"/>
        <end position="104"/>
    </location>
</feature>
<reference evidence="4 6" key="2">
    <citation type="submission" date="2024-03" db="EMBL/GenBank/DDBJ databases">
        <authorList>
            <person name="Alaster D. Moffat"/>
            <person name="Govind Chandra"/>
            <person name="Andrew W. Truman"/>
        </authorList>
    </citation>
    <scope>NUCLEOTIDE SEQUENCE [LARGE SCALE GENOMIC DNA]</scope>
    <source>
        <strain evidence="4">PS652</strain>
    </source>
</reference>
<dbReference type="Gene3D" id="1.10.10.10">
    <property type="entry name" value="Winged helix-like DNA-binding domain superfamily/Winged helix DNA-binding domain"/>
    <property type="match status" value="1"/>
</dbReference>
<feature type="DNA-binding region" description="OmpR/PhoB-type" evidence="2">
    <location>
        <begin position="10"/>
        <end position="104"/>
    </location>
</feature>
<dbReference type="InterPro" id="IPR016032">
    <property type="entry name" value="Sig_transdc_resp-reg_C-effctor"/>
</dbReference>
<evidence type="ECO:0000256" key="1">
    <source>
        <dbReference type="ARBA" id="ARBA00023125"/>
    </source>
</evidence>
<evidence type="ECO:0000313" key="5">
    <source>
        <dbReference type="EMBL" id="VVM58891.1"/>
    </source>
</evidence>
<dbReference type="GO" id="GO:0006355">
    <property type="term" value="P:regulation of DNA-templated transcription"/>
    <property type="evidence" value="ECO:0007669"/>
    <property type="project" value="InterPro"/>
</dbReference>
<keyword evidence="1 2" id="KW-0238">DNA-binding</keyword>
<dbReference type="RefSeq" id="WP_052251405.1">
    <property type="nucleotide sequence ID" value="NZ_OZ024668.1"/>
</dbReference>
<evidence type="ECO:0000313" key="6">
    <source>
        <dbReference type="Proteomes" id="UP000326595"/>
    </source>
</evidence>
<dbReference type="SUPFAM" id="SSF46894">
    <property type="entry name" value="C-terminal effector domain of the bipartite response regulators"/>
    <property type="match status" value="1"/>
</dbReference>
<dbReference type="SMART" id="SM00862">
    <property type="entry name" value="Trans_reg_C"/>
    <property type="match status" value="1"/>
</dbReference>
<accession>A0A5E6QTW0</accession>
<protein>
    <submittedName>
        <fullName evidence="5">Transcriptional regulator HilA</fullName>
    </submittedName>
</protein>
<gene>
    <name evidence="5" type="primary">hilA</name>
    <name evidence="4" type="ORF">PS652_01157</name>
    <name evidence="5" type="ORF">PS652_01185</name>
</gene>